<reference evidence="2 3" key="1">
    <citation type="submission" date="2007-06" db="EMBL/GenBank/DDBJ databases">
        <title>The Genome Sequence of Coccidioides posadasii RMSCC_3488.</title>
        <authorList>
            <consortium name="Coccidioides Genome Resources Consortium"/>
            <consortium name="The Broad Institute Genome Sequencing Platform"/>
            <person name="Henn M.R."/>
            <person name="Sykes S."/>
            <person name="Young S."/>
            <person name="Jaffe D."/>
            <person name="Berlin A."/>
            <person name="Alvarez P."/>
            <person name="Butler J."/>
            <person name="Gnerre S."/>
            <person name="Grabherr M."/>
            <person name="Mauceli E."/>
            <person name="Brockman W."/>
            <person name="Kodira C."/>
            <person name="Alvarado L."/>
            <person name="Zeng Q."/>
            <person name="Crawford M."/>
            <person name="Antoine C."/>
            <person name="Devon K."/>
            <person name="Galgiani J."/>
            <person name="Orsborn K."/>
            <person name="Lewis M.L."/>
            <person name="Nusbaum C."/>
            <person name="Galagan J."/>
            <person name="Birren B."/>
        </authorList>
    </citation>
    <scope>NUCLEOTIDE SEQUENCE [LARGE SCALE GENOMIC DNA]</scope>
    <source>
        <strain evidence="2 3">RMSCC 3488</strain>
    </source>
</reference>
<dbReference type="VEuPathDB" id="FungiDB:CPAG_00156"/>
<name>A0A0J6HXX0_COCPO</name>
<dbReference type="Proteomes" id="UP000054567">
    <property type="component" value="Unassembled WGS sequence"/>
</dbReference>
<proteinExistence type="predicted"/>
<reference evidence="3" key="3">
    <citation type="journal article" date="2010" name="Genome Res.">
        <title>Population genomic sequencing of Coccidioides fungi reveals recent hybridization and transposon control.</title>
        <authorList>
            <person name="Neafsey D.E."/>
            <person name="Barker B.M."/>
            <person name="Sharpton T.J."/>
            <person name="Stajich J.E."/>
            <person name="Park D.J."/>
            <person name="Whiston E."/>
            <person name="Hung C.-Y."/>
            <person name="McMahan C."/>
            <person name="White J."/>
            <person name="Sykes S."/>
            <person name="Heiman D."/>
            <person name="Young S."/>
            <person name="Zeng Q."/>
            <person name="Abouelleil A."/>
            <person name="Aftuck L."/>
            <person name="Bessette D."/>
            <person name="Brown A."/>
            <person name="FitzGerald M."/>
            <person name="Lui A."/>
            <person name="Macdonald J.P."/>
            <person name="Priest M."/>
            <person name="Orbach M.J."/>
            <person name="Galgiani J.N."/>
            <person name="Kirkland T.N."/>
            <person name="Cole G.T."/>
            <person name="Birren B.W."/>
            <person name="Henn M.R."/>
            <person name="Taylor J.W."/>
            <person name="Rounsley S.D."/>
        </authorList>
    </citation>
    <scope>NUCLEOTIDE SEQUENCE [LARGE SCALE GENOMIC DNA]</scope>
    <source>
        <strain evidence="3">RMSCC 3488</strain>
    </source>
</reference>
<accession>A0A0J6HXX0</accession>
<sequence>MIDTGMEIHWSKFTNSQYDRSSSRSPSEGPGLLSRGKDDLKISDFCWSQKTMPCPSHAVLNATLGACSRSYYVLNVSSRHDWRTLDLIKIRKMAKNQARGNCAR</sequence>
<evidence type="ECO:0000313" key="3">
    <source>
        <dbReference type="Proteomes" id="UP000054567"/>
    </source>
</evidence>
<evidence type="ECO:0000313" key="2">
    <source>
        <dbReference type="EMBL" id="KMM63802.1"/>
    </source>
</evidence>
<protein>
    <submittedName>
        <fullName evidence="2">Uncharacterized protein</fullName>
    </submittedName>
</protein>
<organism evidence="2 3">
    <name type="scientific">Coccidioides posadasii RMSCC 3488</name>
    <dbReference type="NCBI Taxonomy" id="454284"/>
    <lineage>
        <taxon>Eukaryota</taxon>
        <taxon>Fungi</taxon>
        <taxon>Dikarya</taxon>
        <taxon>Ascomycota</taxon>
        <taxon>Pezizomycotina</taxon>
        <taxon>Eurotiomycetes</taxon>
        <taxon>Eurotiomycetidae</taxon>
        <taxon>Onygenales</taxon>
        <taxon>Onygenaceae</taxon>
        <taxon>Coccidioides</taxon>
    </lineage>
</organism>
<gene>
    <name evidence="2" type="ORF">CPAG_00156</name>
</gene>
<evidence type="ECO:0000256" key="1">
    <source>
        <dbReference type="SAM" id="MobiDB-lite"/>
    </source>
</evidence>
<feature type="compositionally biased region" description="Low complexity" evidence="1">
    <location>
        <begin position="23"/>
        <end position="34"/>
    </location>
</feature>
<feature type="region of interest" description="Disordered" evidence="1">
    <location>
        <begin position="15"/>
        <end position="37"/>
    </location>
</feature>
<dbReference type="AlphaFoldDB" id="A0A0J6HXX0"/>
<reference evidence="3" key="2">
    <citation type="journal article" date="2009" name="Genome Res.">
        <title>Comparative genomic analyses of the human fungal pathogens Coccidioides and their relatives.</title>
        <authorList>
            <person name="Sharpton T.J."/>
            <person name="Stajich J.E."/>
            <person name="Rounsley S.D."/>
            <person name="Gardner M.J."/>
            <person name="Wortman J.R."/>
            <person name="Jordar V.S."/>
            <person name="Maiti R."/>
            <person name="Kodira C.D."/>
            <person name="Neafsey D.E."/>
            <person name="Zeng Q."/>
            <person name="Hung C.-Y."/>
            <person name="McMahan C."/>
            <person name="Muszewska A."/>
            <person name="Grynberg M."/>
            <person name="Mandel M.A."/>
            <person name="Kellner E.M."/>
            <person name="Barker B.M."/>
            <person name="Galgiani J.N."/>
            <person name="Orbach M.J."/>
            <person name="Kirkland T.N."/>
            <person name="Cole G.T."/>
            <person name="Henn M.R."/>
            <person name="Birren B.W."/>
            <person name="Taylor J.W."/>
        </authorList>
    </citation>
    <scope>NUCLEOTIDE SEQUENCE [LARGE SCALE GENOMIC DNA]</scope>
    <source>
        <strain evidence="3">RMSCC 3488</strain>
    </source>
</reference>
<dbReference type="EMBL" id="DS268109">
    <property type="protein sequence ID" value="KMM63802.1"/>
    <property type="molecule type" value="Genomic_DNA"/>
</dbReference>